<dbReference type="AlphaFoldDB" id="A0A6G0Z963"/>
<gene>
    <name evidence="1" type="ORF">FWK35_00019722</name>
</gene>
<dbReference type="OrthoDB" id="6415465at2759"/>
<sequence length="238" mass="26822">MANHVWQMPIWEPPFICSVCPVSLTSLCWSVTHTPPSSHSLRQSYADHDFWNKGVHAMILQWFNGVQMTHASRHNLRTASDQYDLSNVVAVLRCSQVKRYSYTTSNESTTSGQQLWSLERNCSGKCEDGCIVIGERIKIYACQACCESPLCNVSNGSDRRPTAPSSVVCLVFLFLLLRTFVGQLPLQPSKRPSVTHSSTSVSASSDPFHLSSDTRFITNFNKYFLILSSSYHLAEYRR</sequence>
<evidence type="ECO:0000313" key="2">
    <source>
        <dbReference type="Proteomes" id="UP000478052"/>
    </source>
</evidence>
<protein>
    <submittedName>
        <fullName evidence="1">Uncharacterized protein</fullName>
    </submittedName>
</protein>
<evidence type="ECO:0000313" key="1">
    <source>
        <dbReference type="EMBL" id="KAF0767110.1"/>
    </source>
</evidence>
<comment type="caution">
    <text evidence="1">The sequence shown here is derived from an EMBL/GenBank/DDBJ whole genome shotgun (WGS) entry which is preliminary data.</text>
</comment>
<dbReference type="EMBL" id="VUJU01001038">
    <property type="protein sequence ID" value="KAF0767110.1"/>
    <property type="molecule type" value="Genomic_DNA"/>
</dbReference>
<name>A0A6G0Z963_APHCR</name>
<keyword evidence="2" id="KW-1185">Reference proteome</keyword>
<reference evidence="1 2" key="1">
    <citation type="submission" date="2019-08" db="EMBL/GenBank/DDBJ databases">
        <title>Whole genome of Aphis craccivora.</title>
        <authorList>
            <person name="Voronova N.V."/>
            <person name="Shulinski R.S."/>
            <person name="Bandarenka Y.V."/>
            <person name="Zhorov D.G."/>
            <person name="Warner D."/>
        </authorList>
    </citation>
    <scope>NUCLEOTIDE SEQUENCE [LARGE SCALE GENOMIC DNA]</scope>
    <source>
        <strain evidence="1">180601</strain>
        <tissue evidence="1">Whole Body</tissue>
    </source>
</reference>
<proteinExistence type="predicted"/>
<accession>A0A6G0Z963</accession>
<dbReference type="Proteomes" id="UP000478052">
    <property type="component" value="Unassembled WGS sequence"/>
</dbReference>
<organism evidence="1 2">
    <name type="scientific">Aphis craccivora</name>
    <name type="common">Cowpea aphid</name>
    <dbReference type="NCBI Taxonomy" id="307492"/>
    <lineage>
        <taxon>Eukaryota</taxon>
        <taxon>Metazoa</taxon>
        <taxon>Ecdysozoa</taxon>
        <taxon>Arthropoda</taxon>
        <taxon>Hexapoda</taxon>
        <taxon>Insecta</taxon>
        <taxon>Pterygota</taxon>
        <taxon>Neoptera</taxon>
        <taxon>Paraneoptera</taxon>
        <taxon>Hemiptera</taxon>
        <taxon>Sternorrhyncha</taxon>
        <taxon>Aphidomorpha</taxon>
        <taxon>Aphidoidea</taxon>
        <taxon>Aphididae</taxon>
        <taxon>Aphidini</taxon>
        <taxon>Aphis</taxon>
        <taxon>Aphis</taxon>
    </lineage>
</organism>